<dbReference type="InterPro" id="IPR029055">
    <property type="entry name" value="Ntn_hydrolases_N"/>
</dbReference>
<evidence type="ECO:0000256" key="3">
    <source>
        <dbReference type="ARBA" id="ARBA00012737"/>
    </source>
</evidence>
<dbReference type="GO" id="GO:0004066">
    <property type="term" value="F:asparagine synthase (glutamine-hydrolyzing) activity"/>
    <property type="evidence" value="ECO:0007669"/>
    <property type="project" value="UniProtKB-EC"/>
</dbReference>
<dbReference type="InterPro" id="IPR017932">
    <property type="entry name" value="GATase_2_dom"/>
</dbReference>
<keyword evidence="5 9" id="KW-0067">ATP-binding</keyword>
<dbReference type="OrthoDB" id="9763290at2"/>
<dbReference type="InterPro" id="IPR014729">
    <property type="entry name" value="Rossmann-like_a/b/a_fold"/>
</dbReference>
<dbReference type="SUPFAM" id="SSF56235">
    <property type="entry name" value="N-terminal nucleophile aminohydrolases (Ntn hydrolases)"/>
    <property type="match status" value="1"/>
</dbReference>
<evidence type="ECO:0000259" key="10">
    <source>
        <dbReference type="PROSITE" id="PS51278"/>
    </source>
</evidence>
<reference evidence="11 12" key="1">
    <citation type="submission" date="2016-09" db="EMBL/GenBank/DDBJ databases">
        <authorList>
            <person name="Capua I."/>
            <person name="De Benedictis P."/>
            <person name="Joannis T."/>
            <person name="Lombin L.H."/>
            <person name="Cattoli G."/>
        </authorList>
    </citation>
    <scope>NUCLEOTIDE SEQUENCE [LARGE SCALE GENOMIC DNA]</scope>
    <source>
        <strain evidence="11 12">UB20</strain>
    </source>
</reference>
<feature type="binding site" evidence="9">
    <location>
        <position position="128"/>
    </location>
    <ligand>
        <name>L-glutamine</name>
        <dbReference type="ChEBI" id="CHEBI:58359"/>
    </ligand>
</feature>
<dbReference type="InterPro" id="IPR033738">
    <property type="entry name" value="AsnB_N"/>
</dbReference>
<gene>
    <name evidence="11" type="primary">asnB</name>
    <name evidence="11" type="ORF">TFUB20_00999</name>
</gene>
<evidence type="ECO:0000256" key="8">
    <source>
        <dbReference type="PIRSR" id="PIRSR001589-1"/>
    </source>
</evidence>
<accession>A0A1D3UJQ0</accession>
<name>A0A1D3UJQ0_TANFO</name>
<keyword evidence="8" id="KW-0028">Amino-acid biosynthesis</keyword>
<dbReference type="EMBL" id="FMMM01000033">
    <property type="protein sequence ID" value="SCQ20288.1"/>
    <property type="molecule type" value="Genomic_DNA"/>
</dbReference>
<keyword evidence="6 8" id="KW-0315">Glutamine amidotransferase</keyword>
<evidence type="ECO:0000256" key="4">
    <source>
        <dbReference type="ARBA" id="ARBA00022741"/>
    </source>
</evidence>
<dbReference type="RefSeq" id="WP_014224471.1">
    <property type="nucleotide sequence ID" value="NZ_CALHNL010000031.1"/>
</dbReference>
<comment type="catalytic activity">
    <reaction evidence="7">
        <text>L-aspartate + L-glutamine + ATP + H2O = L-asparagine + L-glutamate + AMP + diphosphate + H(+)</text>
        <dbReference type="Rhea" id="RHEA:12228"/>
        <dbReference type="ChEBI" id="CHEBI:15377"/>
        <dbReference type="ChEBI" id="CHEBI:15378"/>
        <dbReference type="ChEBI" id="CHEBI:29985"/>
        <dbReference type="ChEBI" id="CHEBI:29991"/>
        <dbReference type="ChEBI" id="CHEBI:30616"/>
        <dbReference type="ChEBI" id="CHEBI:33019"/>
        <dbReference type="ChEBI" id="CHEBI:58048"/>
        <dbReference type="ChEBI" id="CHEBI:58359"/>
        <dbReference type="ChEBI" id="CHEBI:456215"/>
        <dbReference type="EC" id="6.3.5.4"/>
    </reaction>
</comment>
<dbReference type="GO" id="GO:0006529">
    <property type="term" value="P:asparagine biosynthetic process"/>
    <property type="evidence" value="ECO:0007669"/>
    <property type="project" value="UniProtKB-KW"/>
</dbReference>
<evidence type="ECO:0000256" key="1">
    <source>
        <dbReference type="ARBA" id="ARBA00005187"/>
    </source>
</evidence>
<keyword evidence="11" id="KW-0436">Ligase</keyword>
<keyword evidence="8" id="KW-0061">Asparagine biosynthesis</keyword>
<dbReference type="InterPro" id="IPR001962">
    <property type="entry name" value="Asn_synthase"/>
</dbReference>
<dbReference type="OMA" id="WHQDEPF"/>
<evidence type="ECO:0000256" key="2">
    <source>
        <dbReference type="ARBA" id="ARBA00005752"/>
    </source>
</evidence>
<dbReference type="GO" id="GO:0005829">
    <property type="term" value="C:cytosol"/>
    <property type="evidence" value="ECO:0007669"/>
    <property type="project" value="TreeGrafter"/>
</dbReference>
<dbReference type="Gene3D" id="3.60.20.10">
    <property type="entry name" value="Glutamine Phosphoribosylpyrophosphate, subunit 1, domain 1"/>
    <property type="match status" value="1"/>
</dbReference>
<dbReference type="SUPFAM" id="SSF52402">
    <property type="entry name" value="Adenine nucleotide alpha hydrolases-like"/>
    <property type="match status" value="1"/>
</dbReference>
<dbReference type="Pfam" id="PF13537">
    <property type="entry name" value="GATase_7"/>
    <property type="match status" value="1"/>
</dbReference>
<dbReference type="GO" id="GO:0005524">
    <property type="term" value="F:ATP binding"/>
    <property type="evidence" value="ECO:0007669"/>
    <property type="project" value="UniProtKB-KW"/>
</dbReference>
<evidence type="ECO:0000256" key="9">
    <source>
        <dbReference type="PIRSR" id="PIRSR001589-2"/>
    </source>
</evidence>
<dbReference type="AlphaFoldDB" id="A0A1D3UJQ0"/>
<evidence type="ECO:0000256" key="7">
    <source>
        <dbReference type="ARBA" id="ARBA00048741"/>
    </source>
</evidence>
<dbReference type="InterPro" id="IPR006426">
    <property type="entry name" value="Asn_synth_AEB"/>
</dbReference>
<dbReference type="NCBIfam" id="TIGR01536">
    <property type="entry name" value="asn_synth_AEB"/>
    <property type="match status" value="1"/>
</dbReference>
<evidence type="ECO:0000256" key="6">
    <source>
        <dbReference type="ARBA" id="ARBA00022962"/>
    </source>
</evidence>
<dbReference type="CDD" id="cd00712">
    <property type="entry name" value="AsnB"/>
    <property type="match status" value="1"/>
</dbReference>
<protein>
    <recommendedName>
        <fullName evidence="3">asparagine synthase (glutamine-hydrolyzing)</fullName>
        <ecNumber evidence="3">6.3.5.4</ecNumber>
    </recommendedName>
</protein>
<feature type="active site" description="For GATase activity" evidence="8">
    <location>
        <position position="2"/>
    </location>
</feature>
<dbReference type="EC" id="6.3.5.4" evidence="3"/>
<dbReference type="GeneID" id="34758313"/>
<evidence type="ECO:0000313" key="12">
    <source>
        <dbReference type="Proteomes" id="UP000182057"/>
    </source>
</evidence>
<evidence type="ECO:0000313" key="11">
    <source>
        <dbReference type="EMBL" id="SCQ20288.1"/>
    </source>
</evidence>
<feature type="binding site" evidence="9">
    <location>
        <position position="290"/>
    </location>
    <ligand>
        <name>ATP</name>
        <dbReference type="ChEBI" id="CHEBI:30616"/>
    </ligand>
</feature>
<evidence type="ECO:0000256" key="5">
    <source>
        <dbReference type="ARBA" id="ARBA00022840"/>
    </source>
</evidence>
<dbReference type="PANTHER" id="PTHR43284:SF1">
    <property type="entry name" value="ASPARAGINE SYNTHETASE"/>
    <property type="match status" value="1"/>
</dbReference>
<dbReference type="PANTHER" id="PTHR43284">
    <property type="entry name" value="ASPARAGINE SYNTHETASE (GLUTAMINE-HYDROLYZING)"/>
    <property type="match status" value="1"/>
</dbReference>
<sequence>MCGITGYISSSAHILVSDFYRAHRLIRHRGPDDEGFVMLNQGRQFHSYRGDETIDHFRKLPHLLTESTTNFIFGHRRLSILDITSKGHQPFLSDDGNYVITYNGEVYNYKNLRDELECKGYHFHSDSDTEVVLYSYVEWGKGCFAKFNGMWALAIYDKKKDEIILSRDRFGIKPLYYTITGNGSFCFGSELKFIRALDTSLDVINKNVVRNYLQSCFLNNTEETFFCNIKELEPAHLLILSKGRIEIEKYWSFTPQQTITDINEAVERFSLLFEDSVKQYIQSDVEVGALLSGGLDSNLIVGVMSKLGCKPQCFSAVFEDERFSEKKYIDKSVQYYNLNAHYIYPNPTDFLKDSYDMMYHMEEPFRSLSAYSGFYIYKYMQMQTASVKVVLNGQGADELFGGYTNDYFVFFAELLLQGRISKFFREVHLFSKRRRIPFSLICRHILRACLFNNNFPEHCLSGITKTPLREYLRYEDRNSMAFGIEARVPFLDYRIVEFALSLSTSLKIDNFINKRIERISAAGTVVDYIINREDKMGFVSPQEMWQQTDLKRAFDEVFLTKKLSAITSMPIDPLLKEYDNYCSGKNENWGKIWRIYCLYKWEEML</sequence>
<organism evidence="11 12">
    <name type="scientific">Tannerella forsythia</name>
    <name type="common">Bacteroides forsythus</name>
    <dbReference type="NCBI Taxonomy" id="28112"/>
    <lineage>
        <taxon>Bacteria</taxon>
        <taxon>Pseudomonadati</taxon>
        <taxon>Bacteroidota</taxon>
        <taxon>Bacteroidia</taxon>
        <taxon>Bacteroidales</taxon>
        <taxon>Tannerellaceae</taxon>
        <taxon>Tannerella</taxon>
    </lineage>
</organism>
<comment type="similarity">
    <text evidence="2">Belongs to the asparagine synthetase family.</text>
</comment>
<dbReference type="CDD" id="cd01991">
    <property type="entry name" value="Asn_synthase_B_C"/>
    <property type="match status" value="1"/>
</dbReference>
<dbReference type="Pfam" id="PF00733">
    <property type="entry name" value="Asn_synthase"/>
    <property type="match status" value="1"/>
</dbReference>
<proteinExistence type="inferred from homology"/>
<dbReference type="Gene3D" id="3.40.50.620">
    <property type="entry name" value="HUPs"/>
    <property type="match status" value="1"/>
</dbReference>
<feature type="domain" description="Glutamine amidotransferase type-2" evidence="10">
    <location>
        <begin position="2"/>
        <end position="243"/>
    </location>
</feature>
<dbReference type="PIRSF" id="PIRSF001589">
    <property type="entry name" value="Asn_synthetase_glu-h"/>
    <property type="match status" value="1"/>
</dbReference>
<dbReference type="Proteomes" id="UP000182057">
    <property type="component" value="Unassembled WGS sequence"/>
</dbReference>
<dbReference type="InterPro" id="IPR051786">
    <property type="entry name" value="ASN_synthetase/amidase"/>
</dbReference>
<comment type="pathway">
    <text evidence="1">Amino-acid biosynthesis; L-asparagine biosynthesis; L-asparagine from L-aspartate (L-Gln route): step 1/1.</text>
</comment>
<dbReference type="PROSITE" id="PS51278">
    <property type="entry name" value="GATASE_TYPE_2"/>
    <property type="match status" value="1"/>
</dbReference>
<keyword evidence="4 9" id="KW-0547">Nucleotide-binding</keyword>